<keyword evidence="3" id="KW-1133">Transmembrane helix</keyword>
<dbReference type="SUPFAM" id="SSF55856">
    <property type="entry name" value="Cytochrome b5-like heme/steroid binding domain"/>
    <property type="match status" value="1"/>
</dbReference>
<evidence type="ECO:0000259" key="4">
    <source>
        <dbReference type="SMART" id="SM01117"/>
    </source>
</evidence>
<dbReference type="Pfam" id="PF00173">
    <property type="entry name" value="Cyt-b5"/>
    <property type="match status" value="1"/>
</dbReference>
<keyword evidence="3" id="KW-0472">Membrane</keyword>
<comment type="caution">
    <text evidence="5">The sequence shown here is derived from an EMBL/GenBank/DDBJ whole genome shotgun (WGS) entry which is preliminary data.</text>
</comment>
<reference evidence="5 6" key="1">
    <citation type="submission" date="2015-04" db="EMBL/GenBank/DDBJ databases">
        <authorList>
            <person name="Heijne W.H."/>
            <person name="Fedorova N.D."/>
            <person name="Nierman W.C."/>
            <person name="Vollebregt A.W."/>
            <person name="Zhao Z."/>
            <person name="Wu L."/>
            <person name="Kumar M."/>
            <person name="Stam H."/>
            <person name="van den Berg M.A."/>
            <person name="Pel H.J."/>
        </authorList>
    </citation>
    <scope>NUCLEOTIDE SEQUENCE [LARGE SCALE GENOMIC DNA]</scope>
    <source>
        <strain evidence="5 6">CBS 393.64</strain>
    </source>
</reference>
<dbReference type="InterPro" id="IPR036400">
    <property type="entry name" value="Cyt_B5-like_heme/steroid_sf"/>
</dbReference>
<keyword evidence="6" id="KW-1185">Reference proteome</keyword>
<protein>
    <submittedName>
        <fullName evidence="5">Heme/steroid binding domain protein</fullName>
    </submittedName>
</protein>
<dbReference type="OrthoDB" id="10257697at2759"/>
<name>A0A0F4YPJ6_RASE3</name>
<dbReference type="EMBL" id="LASV01000282">
    <property type="protein sequence ID" value="KKA20182.1"/>
    <property type="molecule type" value="Genomic_DNA"/>
</dbReference>
<organism evidence="5 6">
    <name type="scientific">Rasamsonia emersonii (strain ATCC 16479 / CBS 393.64 / IMI 116815)</name>
    <dbReference type="NCBI Taxonomy" id="1408163"/>
    <lineage>
        <taxon>Eukaryota</taxon>
        <taxon>Fungi</taxon>
        <taxon>Dikarya</taxon>
        <taxon>Ascomycota</taxon>
        <taxon>Pezizomycotina</taxon>
        <taxon>Eurotiomycetes</taxon>
        <taxon>Eurotiomycetidae</taxon>
        <taxon>Eurotiales</taxon>
        <taxon>Trichocomaceae</taxon>
        <taxon>Rasamsonia</taxon>
    </lineage>
</organism>
<evidence type="ECO:0000256" key="1">
    <source>
        <dbReference type="ARBA" id="ARBA00038357"/>
    </source>
</evidence>
<dbReference type="GO" id="GO:0012505">
    <property type="term" value="C:endomembrane system"/>
    <property type="evidence" value="ECO:0007669"/>
    <property type="project" value="TreeGrafter"/>
</dbReference>
<feature type="domain" description="Cytochrome b5 heme-binding" evidence="4">
    <location>
        <begin position="113"/>
        <end position="191"/>
    </location>
</feature>
<keyword evidence="3" id="KW-0812">Transmembrane</keyword>
<dbReference type="PANTHER" id="PTHR10281">
    <property type="entry name" value="MEMBRANE-ASSOCIATED PROGESTERONE RECEPTOR COMPONENT-RELATED"/>
    <property type="match status" value="1"/>
</dbReference>
<feature type="compositionally biased region" description="Basic and acidic residues" evidence="2">
    <location>
        <begin position="17"/>
        <end position="33"/>
    </location>
</feature>
<accession>A0A0F4YPJ6</accession>
<dbReference type="Gene3D" id="3.10.120.10">
    <property type="entry name" value="Cytochrome b5-like heme/steroid binding domain"/>
    <property type="match status" value="1"/>
</dbReference>
<dbReference type="GO" id="GO:0016020">
    <property type="term" value="C:membrane"/>
    <property type="evidence" value="ECO:0007669"/>
    <property type="project" value="TreeGrafter"/>
</dbReference>
<dbReference type="Proteomes" id="UP000053958">
    <property type="component" value="Unassembled WGS sequence"/>
</dbReference>
<evidence type="ECO:0000313" key="6">
    <source>
        <dbReference type="Proteomes" id="UP000053958"/>
    </source>
</evidence>
<dbReference type="SMART" id="SM01117">
    <property type="entry name" value="Cyt-b5"/>
    <property type="match status" value="1"/>
</dbReference>
<feature type="transmembrane region" description="Helical" evidence="3">
    <location>
        <begin position="65"/>
        <end position="84"/>
    </location>
</feature>
<dbReference type="RefSeq" id="XP_013326794.1">
    <property type="nucleotide sequence ID" value="XM_013471340.1"/>
</dbReference>
<dbReference type="InterPro" id="IPR001199">
    <property type="entry name" value="Cyt_B5-like_heme/steroid-bd"/>
</dbReference>
<sequence length="293" mass="34266">MSEVRQRPVQQPSSASKEQEQDRDRDREHNKIDSEEEEKQKPKKQHSRTKRYYDEDDARISLLDIVRVVVTLVLAFCGMSYYMTSRESFLWGYRPWFTRWPLVVQYFRGPINLTPEQLALYNGTDPSLPIYLAINGTIFDVSANRGMYGPGGSYNFFTGRDATRAFVTGCFQEDLTPDLDGAEELFIPVDDEDDEEERKLSSRDRKLRRERELRLAKAKVRETVAHWVNFYRDHKKYFEVGKVITPAKNDNASESESKPKPTKRPLCEAAQRNRPKRKDLKKEEAERKGKKSN</sequence>
<dbReference type="GeneID" id="25318134"/>
<gene>
    <name evidence="5" type="ORF">T310_5794</name>
</gene>
<dbReference type="FunFam" id="3.10.120.10:FF:000018">
    <property type="entry name" value="Heme/steroid binding domain protein, putative"/>
    <property type="match status" value="1"/>
</dbReference>
<feature type="compositionally biased region" description="Basic residues" evidence="2">
    <location>
        <begin position="41"/>
        <end position="50"/>
    </location>
</feature>
<feature type="region of interest" description="Disordered" evidence="2">
    <location>
        <begin position="1"/>
        <end position="51"/>
    </location>
</feature>
<dbReference type="AlphaFoldDB" id="A0A0F4YPJ6"/>
<comment type="similarity">
    <text evidence="1">Belongs to the cytochrome b5 family. MAPR subfamily.</text>
</comment>
<proteinExistence type="inferred from homology"/>
<feature type="region of interest" description="Disordered" evidence="2">
    <location>
        <begin position="248"/>
        <end position="293"/>
    </location>
</feature>
<evidence type="ECO:0000313" key="5">
    <source>
        <dbReference type="EMBL" id="KKA20182.1"/>
    </source>
</evidence>
<dbReference type="InterPro" id="IPR050577">
    <property type="entry name" value="MAPR/NEUFC/NENF-like"/>
</dbReference>
<evidence type="ECO:0000256" key="3">
    <source>
        <dbReference type="SAM" id="Phobius"/>
    </source>
</evidence>
<dbReference type="PANTHER" id="PTHR10281:SF76">
    <property type="entry name" value="CALCUTTA CUP-RELATED"/>
    <property type="match status" value="1"/>
</dbReference>
<evidence type="ECO:0000256" key="2">
    <source>
        <dbReference type="SAM" id="MobiDB-lite"/>
    </source>
</evidence>